<dbReference type="InterPro" id="IPR012341">
    <property type="entry name" value="6hp_glycosidase-like_sf"/>
</dbReference>
<dbReference type="STRING" id="157733.AB986_04400"/>
<sequence length="336" mass="38897">MNQHKLHSVLESMRLPNGAYVASTSDDYDYVWIRDVCYAVMPYLNSKCTRYEKAYHALLSLLRKYEWKLDIHTEQKPQYLHEYIHARYTRNLEEIPVEWGHAQNDAIGIMLYGIGQGILNGKPILRDKVDLRIVQKLVNYLECLEYWESPDNGMWEENVEVHASSVGACVAGLKAVKTLVDVPEYMIENGANTLNKLLPCESETKETDLSLLSLIYPLNVVTRQQAIQILDRVTGRLERKRGIIRYEDDQYYNEGSEAEWCFGFPWLGLCYEQIGELDKMNEYWSKTMSITPETGKIPELYIGGTDIPNKNTPLAWSISMAYQLQVRMNEMQENVS</sequence>
<dbReference type="OrthoDB" id="5605254at2"/>
<accession>A0A0J6CZK1</accession>
<dbReference type="PATRIC" id="fig|157733.3.peg.3104"/>
<evidence type="ECO:0000313" key="2">
    <source>
        <dbReference type="EMBL" id="KMM38535.1"/>
    </source>
</evidence>
<dbReference type="GO" id="GO:0004553">
    <property type="term" value="F:hydrolase activity, hydrolyzing O-glycosyl compounds"/>
    <property type="evidence" value="ECO:0007669"/>
    <property type="project" value="TreeGrafter"/>
</dbReference>
<evidence type="ECO:0000313" key="3">
    <source>
        <dbReference type="Proteomes" id="UP000035996"/>
    </source>
</evidence>
<dbReference type="SUPFAM" id="SSF48208">
    <property type="entry name" value="Six-hairpin glycosidases"/>
    <property type="match status" value="1"/>
</dbReference>
<dbReference type="EMBL" id="LELK01000001">
    <property type="protein sequence ID" value="KMM38535.1"/>
    <property type="molecule type" value="Genomic_DNA"/>
</dbReference>
<organism evidence="2 3">
    <name type="scientific">Guptibacillus hwajinpoensis</name>
    <dbReference type="NCBI Taxonomy" id="208199"/>
    <lineage>
        <taxon>Bacteria</taxon>
        <taxon>Bacillati</taxon>
        <taxon>Bacillota</taxon>
        <taxon>Bacilli</taxon>
        <taxon>Bacillales</taxon>
        <taxon>Guptibacillaceae</taxon>
        <taxon>Guptibacillus</taxon>
    </lineage>
</organism>
<dbReference type="Proteomes" id="UP000035996">
    <property type="component" value="Unassembled WGS sequence"/>
</dbReference>
<keyword evidence="3" id="KW-1185">Reference proteome</keyword>
<gene>
    <name evidence="2" type="ORF">AB986_04400</name>
</gene>
<dbReference type="Gene3D" id="1.50.10.10">
    <property type="match status" value="2"/>
</dbReference>
<dbReference type="RefSeq" id="WP_048309651.1">
    <property type="nucleotide sequence ID" value="NZ_CP119526.1"/>
</dbReference>
<feature type="domain" description="GH15-like" evidence="1">
    <location>
        <begin position="14"/>
        <end position="258"/>
    </location>
</feature>
<dbReference type="Pfam" id="PF00723">
    <property type="entry name" value="Glyco_hydro_15"/>
    <property type="match status" value="1"/>
</dbReference>
<protein>
    <submittedName>
        <fullName evidence="2">Glycoside hydrolase family 15</fullName>
    </submittedName>
</protein>
<evidence type="ECO:0000259" key="1">
    <source>
        <dbReference type="Pfam" id="PF00723"/>
    </source>
</evidence>
<dbReference type="GO" id="GO:0005975">
    <property type="term" value="P:carbohydrate metabolic process"/>
    <property type="evidence" value="ECO:0007669"/>
    <property type="project" value="InterPro"/>
</dbReference>
<keyword evidence="2" id="KW-0378">Hydrolase</keyword>
<dbReference type="PANTHER" id="PTHR31616">
    <property type="entry name" value="TREHALASE"/>
    <property type="match status" value="1"/>
</dbReference>
<dbReference type="AlphaFoldDB" id="A0A0J6CZK1"/>
<proteinExistence type="predicted"/>
<dbReference type="InterPro" id="IPR008928">
    <property type="entry name" value="6-hairpin_glycosidase_sf"/>
</dbReference>
<comment type="caution">
    <text evidence="2">The sequence shown here is derived from an EMBL/GenBank/DDBJ whole genome shotgun (WGS) entry which is preliminary data.</text>
</comment>
<dbReference type="PANTHER" id="PTHR31616:SF0">
    <property type="entry name" value="GLUCAN 1,4-ALPHA-GLUCOSIDASE"/>
    <property type="match status" value="1"/>
</dbReference>
<reference evidence="2" key="1">
    <citation type="submission" date="2015-06" db="EMBL/GenBank/DDBJ databases">
        <authorList>
            <person name="Liu B."/>
            <person name="Wang J."/>
            <person name="Zhu Y."/>
            <person name="Liu G."/>
            <person name="Chen Q."/>
            <person name="Zheng C."/>
            <person name="Che J."/>
            <person name="Ge C."/>
            <person name="Shi H."/>
            <person name="Pan Z."/>
            <person name="Liu X."/>
        </authorList>
    </citation>
    <scope>NUCLEOTIDE SEQUENCE [LARGE SCALE GENOMIC DNA]</scope>
    <source>
        <strain evidence="2">DSM 16346</strain>
    </source>
</reference>
<name>A0A0J6CZK1_9BACL</name>
<dbReference type="InterPro" id="IPR011613">
    <property type="entry name" value="GH15-like"/>
</dbReference>